<comment type="caution">
    <text evidence="1">The sequence shown here is derived from an EMBL/GenBank/DDBJ whole genome shotgun (WGS) entry which is preliminary data.</text>
</comment>
<dbReference type="EMBL" id="LAZR01063340">
    <property type="protein sequence ID" value="KKK59694.1"/>
    <property type="molecule type" value="Genomic_DNA"/>
</dbReference>
<reference evidence="1" key="1">
    <citation type="journal article" date="2015" name="Nature">
        <title>Complex archaea that bridge the gap between prokaryotes and eukaryotes.</title>
        <authorList>
            <person name="Spang A."/>
            <person name="Saw J.H."/>
            <person name="Jorgensen S.L."/>
            <person name="Zaremba-Niedzwiedzka K."/>
            <person name="Martijn J."/>
            <person name="Lind A.E."/>
            <person name="van Eijk R."/>
            <person name="Schleper C."/>
            <person name="Guy L."/>
            <person name="Ettema T.J."/>
        </authorList>
    </citation>
    <scope>NUCLEOTIDE SEQUENCE</scope>
</reference>
<sequence length="184" mass="19439">SIGVNLAFDDNAPGRKMRILISRAVAGEAVVNMISGTVFPNDTNWHRVMFTYDQTPATGNAKVYIDGSLADSADKTAFSPSTANSSSVLTIGENAAFTAGQELDGDLSFLAIFDRVLTVEEADLWFFKHMPENAHNNAENGGMWYIGAQSPEHDYSGDGFDGTVTGTTLVDGPPGVGGKGMGVI</sequence>
<dbReference type="InterPro" id="IPR013320">
    <property type="entry name" value="ConA-like_dom_sf"/>
</dbReference>
<accession>A0A0F8Z003</accession>
<dbReference type="AlphaFoldDB" id="A0A0F8Z003"/>
<evidence type="ECO:0000313" key="1">
    <source>
        <dbReference type="EMBL" id="KKK59694.1"/>
    </source>
</evidence>
<organism evidence="1">
    <name type="scientific">marine sediment metagenome</name>
    <dbReference type="NCBI Taxonomy" id="412755"/>
    <lineage>
        <taxon>unclassified sequences</taxon>
        <taxon>metagenomes</taxon>
        <taxon>ecological metagenomes</taxon>
    </lineage>
</organism>
<proteinExistence type="predicted"/>
<feature type="non-terminal residue" evidence="1">
    <location>
        <position position="1"/>
    </location>
</feature>
<dbReference type="Pfam" id="PF13385">
    <property type="entry name" value="Laminin_G_3"/>
    <property type="match status" value="1"/>
</dbReference>
<dbReference type="Gene3D" id="2.60.120.200">
    <property type="match status" value="1"/>
</dbReference>
<protein>
    <recommendedName>
        <fullName evidence="2">LamG-like jellyroll fold domain-containing protein</fullName>
    </recommendedName>
</protein>
<evidence type="ECO:0008006" key="2">
    <source>
        <dbReference type="Google" id="ProtNLM"/>
    </source>
</evidence>
<name>A0A0F8Z003_9ZZZZ</name>
<gene>
    <name evidence="1" type="ORF">LCGC14_3031840</name>
</gene>
<dbReference type="SUPFAM" id="SSF49899">
    <property type="entry name" value="Concanavalin A-like lectins/glucanases"/>
    <property type="match status" value="1"/>
</dbReference>